<feature type="non-terminal residue" evidence="1">
    <location>
        <position position="263"/>
    </location>
</feature>
<protein>
    <submittedName>
        <fullName evidence="1">Uncharacterized protein</fullName>
    </submittedName>
</protein>
<comment type="caution">
    <text evidence="1">The sequence shown here is derived from an EMBL/GenBank/DDBJ whole genome shotgun (WGS) entry which is preliminary data.</text>
</comment>
<organism evidence="1 2">
    <name type="scientific">Coemansia furcata</name>
    <dbReference type="NCBI Taxonomy" id="417177"/>
    <lineage>
        <taxon>Eukaryota</taxon>
        <taxon>Fungi</taxon>
        <taxon>Fungi incertae sedis</taxon>
        <taxon>Zoopagomycota</taxon>
        <taxon>Kickxellomycotina</taxon>
        <taxon>Kickxellomycetes</taxon>
        <taxon>Kickxellales</taxon>
        <taxon>Kickxellaceae</taxon>
        <taxon>Coemansia</taxon>
    </lineage>
</organism>
<sequence length="263" mass="29395">MRDKLTGFYRIDFPFKTTPSLLRLMNTMYQDRGTKAIRIEAASTNQALTMSYLDPVTKSEQFCTQSCPVPANYDWQEYRFVDNHTTLGNISGIVINIVDWYGMGGGFNKIELYQRDPRVYADARFSSSPCSQGSSRPLSTITGDWQTTTPASYHGTYKTLTVAKADINSAQTQSARVRMVPYVPESGFYKIYMMVPGCQNTNTCLQRSSARVELAMTRKRAVLATVAQHNFADEEVDVYTGYIPASTQEFSMSISVGLDADGT</sequence>
<keyword evidence="2" id="KW-1185">Reference proteome</keyword>
<name>A0ACC1KWS6_9FUNG</name>
<proteinExistence type="predicted"/>
<gene>
    <name evidence="1" type="ORF">H4S07_006329</name>
</gene>
<dbReference type="EMBL" id="JANBUP010003679">
    <property type="protein sequence ID" value="KAJ2796034.1"/>
    <property type="molecule type" value="Genomic_DNA"/>
</dbReference>
<evidence type="ECO:0000313" key="2">
    <source>
        <dbReference type="Proteomes" id="UP001140096"/>
    </source>
</evidence>
<dbReference type="Proteomes" id="UP001140096">
    <property type="component" value="Unassembled WGS sequence"/>
</dbReference>
<evidence type="ECO:0000313" key="1">
    <source>
        <dbReference type="EMBL" id="KAJ2796034.1"/>
    </source>
</evidence>
<reference evidence="1" key="1">
    <citation type="submission" date="2022-07" db="EMBL/GenBank/DDBJ databases">
        <title>Phylogenomic reconstructions and comparative analyses of Kickxellomycotina fungi.</title>
        <authorList>
            <person name="Reynolds N.K."/>
            <person name="Stajich J.E."/>
            <person name="Barry K."/>
            <person name="Grigoriev I.V."/>
            <person name="Crous P."/>
            <person name="Smith M.E."/>
        </authorList>
    </citation>
    <scope>NUCLEOTIDE SEQUENCE</scope>
    <source>
        <strain evidence="1">CBS 102833</strain>
    </source>
</reference>
<accession>A0ACC1KWS6</accession>